<feature type="non-terminal residue" evidence="9">
    <location>
        <position position="1"/>
    </location>
</feature>
<accession>A0A316V5W4</accession>
<dbReference type="RefSeq" id="XP_025352173.1">
    <property type="nucleotide sequence ID" value="XM_025495847.1"/>
</dbReference>
<dbReference type="GO" id="GO:0009251">
    <property type="term" value="P:glucan catabolic process"/>
    <property type="evidence" value="ECO:0007669"/>
    <property type="project" value="TreeGrafter"/>
</dbReference>
<dbReference type="GO" id="GO:0004338">
    <property type="term" value="F:glucan exo-1,3-beta-glucosidase activity"/>
    <property type="evidence" value="ECO:0007669"/>
    <property type="project" value="UniProtKB-EC"/>
</dbReference>
<protein>
    <recommendedName>
        <fullName evidence="7">glucan 1,3-beta-glucosidase</fullName>
        <ecNumber evidence="7">3.2.1.58</ecNumber>
    </recommendedName>
</protein>
<gene>
    <name evidence="9" type="ORF">FA14DRAFT_108661</name>
</gene>
<evidence type="ECO:0000256" key="6">
    <source>
        <dbReference type="ARBA" id="ARBA00036824"/>
    </source>
</evidence>
<evidence type="ECO:0000256" key="1">
    <source>
        <dbReference type="ARBA" id="ARBA00005641"/>
    </source>
</evidence>
<dbReference type="GO" id="GO:0071555">
    <property type="term" value="P:cell wall organization"/>
    <property type="evidence" value="ECO:0007669"/>
    <property type="project" value="UniProtKB-KW"/>
</dbReference>
<evidence type="ECO:0000256" key="3">
    <source>
        <dbReference type="ARBA" id="ARBA00023180"/>
    </source>
</evidence>
<feature type="non-terminal residue" evidence="9">
    <location>
        <position position="659"/>
    </location>
</feature>
<keyword evidence="3" id="KW-0325">Glycoprotein</keyword>
<sequence>KYGRFGRAPMSPKKKWGIFAAVVVGLILLAIVIAVPLVAVHDRQHSDGATVPGTGPHGEVLTSGGNGTEIRMENGTTFTYINNFGGEWRSDLNDDGARAQNYTPPLNQSWDYTKNGILGVNLGGWLVIEPFIAPSLFEPYENDSSKYVVDEYTLMNEWNTEGGQALKEKNLRQHYDTFITEYDFMLIAAAGLNWIRLPIAYWAINTMPGEPFVQGMSWEYFLKAIKWARKYGLRIELDLHAIPGSQNGYNHGGRLGVFNFLNSPVGMVSAERALDIIRVIAEFVAQPEIAKVVPVFGVLNEPNVPVGIGQDNIRRFYIEAYSLIRNITGLGQGHGPMMAYHDGFLGLPAWSGFMQGGDRIAWDLHPYVCFTAPFGDRQNFINTACNGWAANTQLGFTQYGVTLAGEWSLATNDCGLFLNGPFQGVRYDGSFSSGAFTKTGSCVPFDDWTSYNDTTKQTMYQGAIAAMSSFENFFFWTWKIGDSLRTGQPVNPNWSYLLGLQQGWMPKDPYRESQNACQTLQKQGLSGITKASVTWSSTFADYQTGAASTYSPNTVSYSWPPPSITVSGQSGNVIAATALPTYTPTGTVLIPPTPTYSLTLTNEVQPTIDPWTQGGRQTPAFTPIAGCTYFDSIWNNYTSALPGWPCGGSGGASRRNLQP</sequence>
<keyword evidence="4" id="KW-0326">Glycosidase</keyword>
<dbReference type="STRING" id="1280837.A0A316V5W4"/>
<keyword evidence="10" id="KW-1185">Reference proteome</keyword>
<name>A0A316V5W4_9BASI</name>
<dbReference type="Proteomes" id="UP000245771">
    <property type="component" value="Unassembled WGS sequence"/>
</dbReference>
<dbReference type="EMBL" id="KZ819606">
    <property type="protein sequence ID" value="PWN31871.1"/>
    <property type="molecule type" value="Genomic_DNA"/>
</dbReference>
<dbReference type="InParanoid" id="A0A316V5W4"/>
<proteinExistence type="inferred from homology"/>
<comment type="similarity">
    <text evidence="1">Belongs to the glycosyl hydrolase 5 (cellulase A) family.</text>
</comment>
<dbReference type="OrthoDB" id="62120at2759"/>
<evidence type="ECO:0000256" key="8">
    <source>
        <dbReference type="SAM" id="MobiDB-lite"/>
    </source>
</evidence>
<evidence type="ECO:0000256" key="7">
    <source>
        <dbReference type="ARBA" id="ARBA00038929"/>
    </source>
</evidence>
<dbReference type="PANTHER" id="PTHR31297:SF34">
    <property type="entry name" value="GLUCAN 1,3-BETA-GLUCOSIDASE 2"/>
    <property type="match status" value="1"/>
</dbReference>
<evidence type="ECO:0000256" key="5">
    <source>
        <dbReference type="ARBA" id="ARBA00023316"/>
    </source>
</evidence>
<evidence type="ECO:0000256" key="4">
    <source>
        <dbReference type="ARBA" id="ARBA00023295"/>
    </source>
</evidence>
<organism evidence="9 10">
    <name type="scientific">Meira miltonrushii</name>
    <dbReference type="NCBI Taxonomy" id="1280837"/>
    <lineage>
        <taxon>Eukaryota</taxon>
        <taxon>Fungi</taxon>
        <taxon>Dikarya</taxon>
        <taxon>Basidiomycota</taxon>
        <taxon>Ustilaginomycotina</taxon>
        <taxon>Exobasidiomycetes</taxon>
        <taxon>Exobasidiales</taxon>
        <taxon>Brachybasidiaceae</taxon>
        <taxon>Meira</taxon>
    </lineage>
</organism>
<dbReference type="EC" id="3.2.1.58" evidence="7"/>
<dbReference type="GO" id="GO:0009986">
    <property type="term" value="C:cell surface"/>
    <property type="evidence" value="ECO:0007669"/>
    <property type="project" value="TreeGrafter"/>
</dbReference>
<keyword evidence="5" id="KW-0961">Cell wall biogenesis/degradation</keyword>
<comment type="catalytic activity">
    <reaction evidence="6">
        <text>Successive hydrolysis of beta-D-glucose units from the non-reducing ends of (1-&gt;3)-beta-D-glucans, releasing alpha-glucose.</text>
        <dbReference type="EC" id="3.2.1.58"/>
    </reaction>
</comment>
<dbReference type="AlphaFoldDB" id="A0A316V5W4"/>
<reference evidence="9 10" key="1">
    <citation type="journal article" date="2018" name="Mol. Biol. Evol.">
        <title>Broad Genomic Sampling Reveals a Smut Pathogenic Ancestry of the Fungal Clade Ustilaginomycotina.</title>
        <authorList>
            <person name="Kijpornyongpan T."/>
            <person name="Mondo S.J."/>
            <person name="Barry K."/>
            <person name="Sandor L."/>
            <person name="Lee J."/>
            <person name="Lipzen A."/>
            <person name="Pangilinan J."/>
            <person name="LaButti K."/>
            <person name="Hainaut M."/>
            <person name="Henrissat B."/>
            <person name="Grigoriev I.V."/>
            <person name="Spatafora J.W."/>
            <person name="Aime M.C."/>
        </authorList>
    </citation>
    <scope>NUCLEOTIDE SEQUENCE [LARGE SCALE GENOMIC DNA]</scope>
    <source>
        <strain evidence="9 10">MCA 3882</strain>
    </source>
</reference>
<dbReference type="InterPro" id="IPR050386">
    <property type="entry name" value="Glycosyl_hydrolase_5"/>
</dbReference>
<keyword evidence="2 9" id="KW-0378">Hydrolase</keyword>
<dbReference type="Gene3D" id="3.20.20.80">
    <property type="entry name" value="Glycosidases"/>
    <property type="match status" value="1"/>
</dbReference>
<evidence type="ECO:0000313" key="9">
    <source>
        <dbReference type="EMBL" id="PWN31871.1"/>
    </source>
</evidence>
<dbReference type="GO" id="GO:0005576">
    <property type="term" value="C:extracellular region"/>
    <property type="evidence" value="ECO:0007669"/>
    <property type="project" value="TreeGrafter"/>
</dbReference>
<feature type="region of interest" description="Disordered" evidence="8">
    <location>
        <begin position="48"/>
        <end position="67"/>
    </location>
</feature>
<dbReference type="InterPro" id="IPR017853">
    <property type="entry name" value="GH"/>
</dbReference>
<dbReference type="GeneID" id="37017628"/>
<dbReference type="PANTHER" id="PTHR31297">
    <property type="entry name" value="GLUCAN ENDO-1,6-BETA-GLUCOSIDASE B"/>
    <property type="match status" value="1"/>
</dbReference>
<evidence type="ECO:0000313" key="10">
    <source>
        <dbReference type="Proteomes" id="UP000245771"/>
    </source>
</evidence>
<evidence type="ECO:0000256" key="2">
    <source>
        <dbReference type="ARBA" id="ARBA00022801"/>
    </source>
</evidence>
<dbReference type="SUPFAM" id="SSF51445">
    <property type="entry name" value="(Trans)glycosidases"/>
    <property type="match status" value="1"/>
</dbReference>